<dbReference type="InterPro" id="IPR008271">
    <property type="entry name" value="Ser/Thr_kinase_AS"/>
</dbReference>
<evidence type="ECO:0000259" key="13">
    <source>
        <dbReference type="PROSITE" id="PS50011"/>
    </source>
</evidence>
<dbReference type="GO" id="GO:0004674">
    <property type="term" value="F:protein serine/threonine kinase activity"/>
    <property type="evidence" value="ECO:0007669"/>
    <property type="project" value="UniProtKB-KW"/>
</dbReference>
<dbReference type="InterPro" id="IPR000719">
    <property type="entry name" value="Prot_kinase_dom"/>
</dbReference>
<comment type="similarity">
    <text evidence="1">Belongs to the protein kinase superfamily. CAMK Ser/Thr protein kinase family. PIM subfamily.</text>
</comment>
<feature type="region of interest" description="Disordered" evidence="12">
    <location>
        <begin position="45"/>
        <end position="113"/>
    </location>
</feature>
<dbReference type="AlphaFoldDB" id="A0AAV1FXE0"/>
<dbReference type="SMART" id="SM00220">
    <property type="entry name" value="S_TKc"/>
    <property type="match status" value="1"/>
</dbReference>
<comment type="catalytic activity">
    <reaction evidence="9">
        <text>L-seryl-[protein] + ATP = O-phospho-L-seryl-[protein] + ADP + H(+)</text>
        <dbReference type="Rhea" id="RHEA:17989"/>
        <dbReference type="Rhea" id="RHEA-COMP:9863"/>
        <dbReference type="Rhea" id="RHEA-COMP:11604"/>
        <dbReference type="ChEBI" id="CHEBI:15378"/>
        <dbReference type="ChEBI" id="CHEBI:29999"/>
        <dbReference type="ChEBI" id="CHEBI:30616"/>
        <dbReference type="ChEBI" id="CHEBI:83421"/>
        <dbReference type="ChEBI" id="CHEBI:456216"/>
        <dbReference type="EC" id="2.7.11.1"/>
    </reaction>
</comment>
<dbReference type="InterPro" id="IPR017441">
    <property type="entry name" value="Protein_kinase_ATP_BS"/>
</dbReference>
<evidence type="ECO:0000313" key="15">
    <source>
        <dbReference type="Proteomes" id="UP001178508"/>
    </source>
</evidence>
<evidence type="ECO:0000256" key="4">
    <source>
        <dbReference type="ARBA" id="ARBA00022679"/>
    </source>
</evidence>
<keyword evidence="15" id="KW-1185">Reference proteome</keyword>
<dbReference type="GO" id="GO:0005737">
    <property type="term" value="C:cytoplasm"/>
    <property type="evidence" value="ECO:0007669"/>
    <property type="project" value="TreeGrafter"/>
</dbReference>
<evidence type="ECO:0000256" key="8">
    <source>
        <dbReference type="ARBA" id="ARBA00047899"/>
    </source>
</evidence>
<keyword evidence="3 11" id="KW-0723">Serine/threonine-protein kinase</keyword>
<keyword evidence="5 10" id="KW-0547">Nucleotide-binding</keyword>
<organism evidence="14 15">
    <name type="scientific">Xyrichtys novacula</name>
    <name type="common">Pearly razorfish</name>
    <name type="synonym">Hemipteronotus novacula</name>
    <dbReference type="NCBI Taxonomy" id="13765"/>
    <lineage>
        <taxon>Eukaryota</taxon>
        <taxon>Metazoa</taxon>
        <taxon>Chordata</taxon>
        <taxon>Craniata</taxon>
        <taxon>Vertebrata</taxon>
        <taxon>Euteleostomi</taxon>
        <taxon>Actinopterygii</taxon>
        <taxon>Neopterygii</taxon>
        <taxon>Teleostei</taxon>
        <taxon>Neoteleostei</taxon>
        <taxon>Acanthomorphata</taxon>
        <taxon>Eupercaria</taxon>
        <taxon>Labriformes</taxon>
        <taxon>Labridae</taxon>
        <taxon>Xyrichtys</taxon>
    </lineage>
</organism>
<dbReference type="PROSITE" id="PS00107">
    <property type="entry name" value="PROTEIN_KINASE_ATP"/>
    <property type="match status" value="1"/>
</dbReference>
<dbReference type="Pfam" id="PF00069">
    <property type="entry name" value="Pkinase"/>
    <property type="match status" value="1"/>
</dbReference>
<sequence>MLNNYVKKVFLCNAQKSAKLYLTDQPVAGWRTEYSSHISNFTESGDASIFQSGSGSTGSRKRKLPQEEEDTRKRKRTSTPNPSEEGVVVNSRKRKASEEQVRPSKKRRQEEASWQEFETKYCQQHPLGEGGFGSVYAGFRRADLFPVAIKHISRENVISKGVSVNGKVLPAEVAFMLRIRDAEGSVSLLDFYDLDQELILVLERLDPCADLLDYITDRGGFLQEEDAKIILKQVVKAARELQTKRIFHRDIKIENILIGTGTAVPQAKLIDFGLSCITTKKSTYSTFYGTSAHIPPEWYQSCKYSAGPTTVWQLGVVLFEMLHGGIFETTSYMDNKINIREKLSESSKDILRLCLHPDPHQRPSLKQLRFHPWLQ</sequence>
<dbReference type="PROSITE" id="PS50011">
    <property type="entry name" value="PROTEIN_KINASE_DOM"/>
    <property type="match status" value="1"/>
</dbReference>
<dbReference type="PANTHER" id="PTHR22984">
    <property type="entry name" value="SERINE/THREONINE-PROTEIN KINASE PIM"/>
    <property type="match status" value="1"/>
</dbReference>
<dbReference type="GO" id="GO:0043066">
    <property type="term" value="P:negative regulation of apoptotic process"/>
    <property type="evidence" value="ECO:0007669"/>
    <property type="project" value="TreeGrafter"/>
</dbReference>
<evidence type="ECO:0000256" key="5">
    <source>
        <dbReference type="ARBA" id="ARBA00022741"/>
    </source>
</evidence>
<evidence type="ECO:0000256" key="6">
    <source>
        <dbReference type="ARBA" id="ARBA00022777"/>
    </source>
</evidence>
<feature type="domain" description="Protein kinase" evidence="13">
    <location>
        <begin position="121"/>
        <end position="374"/>
    </location>
</feature>
<proteinExistence type="inferred from homology"/>
<evidence type="ECO:0000256" key="11">
    <source>
        <dbReference type="RuleBase" id="RU000304"/>
    </source>
</evidence>
<dbReference type="Proteomes" id="UP001178508">
    <property type="component" value="Chromosome 10"/>
</dbReference>
<dbReference type="SUPFAM" id="SSF56112">
    <property type="entry name" value="Protein kinase-like (PK-like)"/>
    <property type="match status" value="1"/>
</dbReference>
<dbReference type="FunFam" id="3.30.200.20:FF:000475">
    <property type="entry name" value="Serine/threonine-protein kinase"/>
    <property type="match status" value="1"/>
</dbReference>
<keyword evidence="7 10" id="KW-0067">ATP-binding</keyword>
<feature type="binding site" evidence="10">
    <location>
        <position position="150"/>
    </location>
    <ligand>
        <name>ATP</name>
        <dbReference type="ChEBI" id="CHEBI:30616"/>
    </ligand>
</feature>
<evidence type="ECO:0000256" key="1">
    <source>
        <dbReference type="ARBA" id="ARBA00005505"/>
    </source>
</evidence>
<evidence type="ECO:0000256" key="2">
    <source>
        <dbReference type="ARBA" id="ARBA00012513"/>
    </source>
</evidence>
<dbReference type="GO" id="GO:0007346">
    <property type="term" value="P:regulation of mitotic cell cycle"/>
    <property type="evidence" value="ECO:0007669"/>
    <property type="project" value="TreeGrafter"/>
</dbReference>
<evidence type="ECO:0000256" key="10">
    <source>
        <dbReference type="PROSITE-ProRule" id="PRU10141"/>
    </source>
</evidence>
<accession>A0AAV1FXE0</accession>
<keyword evidence="4" id="KW-0808">Transferase</keyword>
<evidence type="ECO:0000256" key="9">
    <source>
        <dbReference type="ARBA" id="ARBA00048679"/>
    </source>
</evidence>
<dbReference type="EMBL" id="OY660873">
    <property type="protein sequence ID" value="CAJ1065718.1"/>
    <property type="molecule type" value="Genomic_DNA"/>
</dbReference>
<dbReference type="PANTHER" id="PTHR22984:SF11">
    <property type="entry name" value="AURORA KINASE-RELATED"/>
    <property type="match status" value="1"/>
</dbReference>
<dbReference type="GO" id="GO:0005524">
    <property type="term" value="F:ATP binding"/>
    <property type="evidence" value="ECO:0007669"/>
    <property type="project" value="UniProtKB-UniRule"/>
</dbReference>
<keyword evidence="6 14" id="KW-0418">Kinase</keyword>
<dbReference type="Gene3D" id="3.30.200.20">
    <property type="entry name" value="Phosphorylase Kinase, domain 1"/>
    <property type="match status" value="1"/>
</dbReference>
<evidence type="ECO:0000313" key="14">
    <source>
        <dbReference type="EMBL" id="CAJ1065718.1"/>
    </source>
</evidence>
<dbReference type="PROSITE" id="PS00108">
    <property type="entry name" value="PROTEIN_KINASE_ST"/>
    <property type="match status" value="1"/>
</dbReference>
<name>A0AAV1FXE0_XYRNO</name>
<protein>
    <recommendedName>
        <fullName evidence="2">non-specific serine/threonine protein kinase</fullName>
        <ecNumber evidence="2">2.7.11.1</ecNumber>
    </recommendedName>
</protein>
<gene>
    <name evidence="14" type="ORF">XNOV1_A041624</name>
</gene>
<dbReference type="Gene3D" id="1.10.510.10">
    <property type="entry name" value="Transferase(Phosphotransferase) domain 1"/>
    <property type="match status" value="1"/>
</dbReference>
<reference evidence="14" key="1">
    <citation type="submission" date="2023-08" db="EMBL/GenBank/DDBJ databases">
        <authorList>
            <person name="Alioto T."/>
            <person name="Alioto T."/>
            <person name="Gomez Garrido J."/>
        </authorList>
    </citation>
    <scope>NUCLEOTIDE SEQUENCE</scope>
</reference>
<dbReference type="InterPro" id="IPR011009">
    <property type="entry name" value="Kinase-like_dom_sf"/>
</dbReference>
<dbReference type="EC" id="2.7.11.1" evidence="2"/>
<evidence type="ECO:0000256" key="3">
    <source>
        <dbReference type="ARBA" id="ARBA00022527"/>
    </source>
</evidence>
<dbReference type="InterPro" id="IPR051138">
    <property type="entry name" value="PIM_Ser/Thr_kinase"/>
</dbReference>
<evidence type="ECO:0000256" key="7">
    <source>
        <dbReference type="ARBA" id="ARBA00022840"/>
    </source>
</evidence>
<evidence type="ECO:0000256" key="12">
    <source>
        <dbReference type="SAM" id="MobiDB-lite"/>
    </source>
</evidence>
<comment type="catalytic activity">
    <reaction evidence="8">
        <text>L-threonyl-[protein] + ATP = O-phospho-L-threonyl-[protein] + ADP + H(+)</text>
        <dbReference type="Rhea" id="RHEA:46608"/>
        <dbReference type="Rhea" id="RHEA-COMP:11060"/>
        <dbReference type="Rhea" id="RHEA-COMP:11605"/>
        <dbReference type="ChEBI" id="CHEBI:15378"/>
        <dbReference type="ChEBI" id="CHEBI:30013"/>
        <dbReference type="ChEBI" id="CHEBI:30616"/>
        <dbReference type="ChEBI" id="CHEBI:61977"/>
        <dbReference type="ChEBI" id="CHEBI:456216"/>
        <dbReference type="EC" id="2.7.11.1"/>
    </reaction>
</comment>